<dbReference type="SUPFAM" id="SSF54534">
    <property type="entry name" value="FKBP-like"/>
    <property type="match status" value="1"/>
</dbReference>
<dbReference type="KEGG" id="mey:TM49_15525"/>
<protein>
    <recommendedName>
        <fullName evidence="4">Parvulin-like PPIase</fullName>
        <ecNumber evidence="3">5.2.1.8</ecNumber>
    </recommendedName>
    <alternativeName>
        <fullName evidence="6">Peptidyl-prolyl cis-trans isomerase plp</fullName>
    </alternativeName>
    <alternativeName>
        <fullName evidence="7">Rotamase plp</fullName>
    </alternativeName>
</protein>
<dbReference type="RefSeq" id="WP_045682592.1">
    <property type="nucleotide sequence ID" value="NZ_CP010803.1"/>
</dbReference>
<dbReference type="NCBIfam" id="TIGR02933">
    <property type="entry name" value="nifM_nitrog"/>
    <property type="match status" value="1"/>
</dbReference>
<dbReference type="STRING" id="1486262.TM49_15525"/>
<dbReference type="InterPro" id="IPR046357">
    <property type="entry name" value="PPIase_dom_sf"/>
</dbReference>
<dbReference type="Proteomes" id="UP000032611">
    <property type="component" value="Chromosome"/>
</dbReference>
<dbReference type="Gene3D" id="3.10.50.40">
    <property type="match status" value="1"/>
</dbReference>
<evidence type="ECO:0000256" key="3">
    <source>
        <dbReference type="ARBA" id="ARBA00013194"/>
    </source>
</evidence>
<accession>A0A0D5LS13</accession>
<dbReference type="InterPro" id="IPR027304">
    <property type="entry name" value="Trigger_fact/SurA_dom_sf"/>
</dbReference>
<dbReference type="EMBL" id="CP010803">
    <property type="protein sequence ID" value="AJY46760.1"/>
    <property type="molecule type" value="Genomic_DNA"/>
</dbReference>
<sequence length="282" mass="31653">MNDTVLAHHRLKAALHRFSCRYVELDNRSRHQIDADVARAMAMEEAVLQSTEAISVSVPPETLDDALQDIRARYSDEEAFQADLSLNDLSLYGLKAALYRELKTDAVLEKVAAALSYPSEAELHAWYDSHRDRFAAPETRMARHVLVTVNDAYVENRRAEAFARITDLRRQLDGTIASFEQIARRHSECPTAMEGGRLGTVAPGTLYPQLDMALFRLGEGEVSDVLESAVGFHIILCEAVHPARQVPFAEAREKIRTALDNKRRERAKARWLAALMAQPETA</sequence>
<dbReference type="OrthoDB" id="196786at2"/>
<gene>
    <name evidence="10" type="ORF">TM49_15525</name>
</gene>
<dbReference type="AlphaFoldDB" id="A0A0D5LS13"/>
<dbReference type="PROSITE" id="PS50198">
    <property type="entry name" value="PPIC_PPIASE_2"/>
    <property type="match status" value="1"/>
</dbReference>
<dbReference type="PANTHER" id="PTHR47245">
    <property type="entry name" value="PEPTIDYLPROLYL ISOMERASE"/>
    <property type="match status" value="1"/>
</dbReference>
<keyword evidence="5 8" id="KW-0697">Rotamase</keyword>
<reference evidence="10 11" key="1">
    <citation type="journal article" date="2015" name="Genome Announc.">
        <title>Complete genome sequence of Martelella endophytica YC6887, which has antifungal activity associated with a halophyte.</title>
        <authorList>
            <person name="Khan A."/>
            <person name="Khan H."/>
            <person name="Chung E.J."/>
            <person name="Hossain M.T."/>
            <person name="Chung Y.R."/>
        </authorList>
    </citation>
    <scope>NUCLEOTIDE SEQUENCE [LARGE SCALE GENOMIC DNA]</scope>
    <source>
        <strain evidence="10">YC6887</strain>
    </source>
</reference>
<evidence type="ECO:0000256" key="4">
    <source>
        <dbReference type="ARBA" id="ARBA00018370"/>
    </source>
</evidence>
<dbReference type="InterPro" id="IPR000297">
    <property type="entry name" value="PPIase_PpiC"/>
</dbReference>
<evidence type="ECO:0000256" key="5">
    <source>
        <dbReference type="ARBA" id="ARBA00023110"/>
    </source>
</evidence>
<dbReference type="Gene3D" id="1.10.4030.10">
    <property type="entry name" value="Porin chaperone SurA, peptide-binding domain"/>
    <property type="match status" value="1"/>
</dbReference>
<name>A0A0D5LS13_MAREN</name>
<evidence type="ECO:0000313" key="10">
    <source>
        <dbReference type="EMBL" id="AJY46760.1"/>
    </source>
</evidence>
<dbReference type="InterPro" id="IPR050245">
    <property type="entry name" value="PrsA_foldase"/>
</dbReference>
<dbReference type="InterPro" id="IPR014282">
    <property type="entry name" value="Nitrogen_fix_NifM"/>
</dbReference>
<dbReference type="EC" id="5.2.1.8" evidence="3"/>
<keyword evidence="11" id="KW-1185">Reference proteome</keyword>
<evidence type="ECO:0000313" key="11">
    <source>
        <dbReference type="Proteomes" id="UP000032611"/>
    </source>
</evidence>
<dbReference type="Pfam" id="PF00639">
    <property type="entry name" value="Rotamase"/>
    <property type="match status" value="1"/>
</dbReference>
<evidence type="ECO:0000256" key="6">
    <source>
        <dbReference type="ARBA" id="ARBA00030642"/>
    </source>
</evidence>
<dbReference type="HOGENOM" id="CLU_034646_5_3_5"/>
<evidence type="ECO:0000256" key="2">
    <source>
        <dbReference type="ARBA" id="ARBA00007656"/>
    </source>
</evidence>
<dbReference type="GO" id="GO:0003755">
    <property type="term" value="F:peptidyl-prolyl cis-trans isomerase activity"/>
    <property type="evidence" value="ECO:0007669"/>
    <property type="project" value="UniProtKB-KW"/>
</dbReference>
<dbReference type="SUPFAM" id="SSF109998">
    <property type="entry name" value="Triger factor/SurA peptide-binding domain-like"/>
    <property type="match status" value="1"/>
</dbReference>
<comment type="similarity">
    <text evidence="2">Belongs to the PpiC/parvulin rotamase family.</text>
</comment>
<comment type="catalytic activity">
    <reaction evidence="1">
        <text>[protein]-peptidylproline (omega=180) = [protein]-peptidylproline (omega=0)</text>
        <dbReference type="Rhea" id="RHEA:16237"/>
        <dbReference type="Rhea" id="RHEA-COMP:10747"/>
        <dbReference type="Rhea" id="RHEA-COMP:10748"/>
        <dbReference type="ChEBI" id="CHEBI:83833"/>
        <dbReference type="ChEBI" id="CHEBI:83834"/>
        <dbReference type="EC" id="5.2.1.8"/>
    </reaction>
</comment>
<dbReference type="PANTHER" id="PTHR47245:SF2">
    <property type="entry name" value="PEPTIDYL-PROLYL CIS-TRANS ISOMERASE HP_0175-RELATED"/>
    <property type="match status" value="1"/>
</dbReference>
<evidence type="ECO:0000259" key="9">
    <source>
        <dbReference type="PROSITE" id="PS50198"/>
    </source>
</evidence>
<keyword evidence="8" id="KW-0413">Isomerase</keyword>
<feature type="domain" description="PpiC" evidence="9">
    <location>
        <begin position="137"/>
        <end position="239"/>
    </location>
</feature>
<evidence type="ECO:0000256" key="8">
    <source>
        <dbReference type="PROSITE-ProRule" id="PRU00278"/>
    </source>
</evidence>
<evidence type="ECO:0000256" key="1">
    <source>
        <dbReference type="ARBA" id="ARBA00000971"/>
    </source>
</evidence>
<dbReference type="PATRIC" id="fig|1486262.3.peg.3207"/>
<proteinExistence type="inferred from homology"/>
<evidence type="ECO:0000256" key="7">
    <source>
        <dbReference type="ARBA" id="ARBA00031484"/>
    </source>
</evidence>
<organism evidence="10 11">
    <name type="scientific">Martelella endophytica</name>
    <dbReference type="NCBI Taxonomy" id="1486262"/>
    <lineage>
        <taxon>Bacteria</taxon>
        <taxon>Pseudomonadati</taxon>
        <taxon>Pseudomonadota</taxon>
        <taxon>Alphaproteobacteria</taxon>
        <taxon>Hyphomicrobiales</taxon>
        <taxon>Aurantimonadaceae</taxon>
        <taxon>Martelella</taxon>
    </lineage>
</organism>